<dbReference type="Gene3D" id="3.40.190.10">
    <property type="entry name" value="Periplasmic binding protein-like II"/>
    <property type="match status" value="2"/>
</dbReference>
<dbReference type="EMBL" id="LDTZ01000019">
    <property type="protein sequence ID" value="KNA90347.1"/>
    <property type="molecule type" value="Genomic_DNA"/>
</dbReference>
<evidence type="ECO:0000313" key="3">
    <source>
        <dbReference type="Proteomes" id="UP000037247"/>
    </source>
</evidence>
<dbReference type="PROSITE" id="PS51257">
    <property type="entry name" value="PROKAR_LIPOPROTEIN"/>
    <property type="match status" value="1"/>
</dbReference>
<dbReference type="NCBIfam" id="TIGR02122">
    <property type="entry name" value="TRAP_TAXI"/>
    <property type="match status" value="1"/>
</dbReference>
<protein>
    <submittedName>
        <fullName evidence="2">TRAP transporter solute receptor, TAXI family protein</fullName>
    </submittedName>
</protein>
<organism evidence="2 3">
    <name type="scientific">Gordonia jacobaea</name>
    <dbReference type="NCBI Taxonomy" id="122202"/>
    <lineage>
        <taxon>Bacteria</taxon>
        <taxon>Bacillati</taxon>
        <taxon>Actinomycetota</taxon>
        <taxon>Actinomycetes</taxon>
        <taxon>Mycobacteriales</taxon>
        <taxon>Gordoniaceae</taxon>
        <taxon>Gordonia</taxon>
    </lineage>
</organism>
<evidence type="ECO:0000313" key="2">
    <source>
        <dbReference type="EMBL" id="KNA90347.1"/>
    </source>
</evidence>
<gene>
    <name evidence="2" type="ORF">ABW18_15675</name>
</gene>
<sequence>MRRRTLLKGLAVIPLLAAGCASGDVRGYRIATGEPGGFQSEFAKLLSSAMADGSTRLVPMNTTGSVRNIELLEQGRVDFGLSLGDVAAARGGPLRAVGRVYENYVQFAVPATSDVQTFADLRGKRISLGARGSGTEWTGRRVLAAASMTPDDVEITPVSLTNVLESLASGTVAAAMWAGGVPTPSAIPRPGYGPAGGIRLLDLSAELAVLRERYGPLYEPVAVPAGMYGTRTETATIGVPSVLLTTASTPDSVVTAVVDALVDKASELIPKGTVGVQFLDTQTLIQVYGLQLHPAAIAAYRRHHG</sequence>
<feature type="chain" id="PRO_5046813916" evidence="1">
    <location>
        <begin position="24"/>
        <end position="305"/>
    </location>
</feature>
<comment type="caution">
    <text evidence="2">The sequence shown here is derived from an EMBL/GenBank/DDBJ whole genome shotgun (WGS) entry which is preliminary data.</text>
</comment>
<feature type="signal peptide" evidence="1">
    <location>
        <begin position="1"/>
        <end position="23"/>
    </location>
</feature>
<dbReference type="Pfam" id="PF16868">
    <property type="entry name" value="NMT1_3"/>
    <property type="match status" value="1"/>
</dbReference>
<name>A0ABR5I9G9_9ACTN</name>
<dbReference type="PANTHER" id="PTHR42941:SF1">
    <property type="entry name" value="SLL1037 PROTEIN"/>
    <property type="match status" value="1"/>
</dbReference>
<proteinExistence type="predicted"/>
<reference evidence="2 3" key="1">
    <citation type="submission" date="2015-05" db="EMBL/GenBank/DDBJ databases">
        <title>Draft genome sequence of the bacterium Gordonia jacobaea a new member of the Gordonia genus.</title>
        <authorList>
            <person name="Jimenez-Galisteo G."/>
            <person name="Dominguez A."/>
            <person name="Munoz E."/>
            <person name="Vinas M."/>
        </authorList>
    </citation>
    <scope>NUCLEOTIDE SEQUENCE [LARGE SCALE GENOMIC DNA]</scope>
    <source>
        <strain evidence="3">mv1</strain>
    </source>
</reference>
<accession>A0ABR5I9G9</accession>
<dbReference type="SUPFAM" id="SSF53850">
    <property type="entry name" value="Periplasmic binding protein-like II"/>
    <property type="match status" value="1"/>
</dbReference>
<dbReference type="PANTHER" id="PTHR42941">
    <property type="entry name" value="SLL1037 PROTEIN"/>
    <property type="match status" value="1"/>
</dbReference>
<keyword evidence="3" id="KW-1185">Reference proteome</keyword>
<keyword evidence="2" id="KW-0675">Receptor</keyword>
<dbReference type="Proteomes" id="UP000037247">
    <property type="component" value="Unassembled WGS sequence"/>
</dbReference>
<evidence type="ECO:0000256" key="1">
    <source>
        <dbReference type="SAM" id="SignalP"/>
    </source>
</evidence>
<dbReference type="InterPro" id="IPR011852">
    <property type="entry name" value="TRAP_TAXI"/>
</dbReference>
<keyword evidence="1" id="KW-0732">Signal</keyword>
<dbReference type="RefSeq" id="WP_049699919.1">
    <property type="nucleotide sequence ID" value="NZ_LDTZ01000019.1"/>
</dbReference>